<dbReference type="Pfam" id="PF13450">
    <property type="entry name" value="NAD_binding_8"/>
    <property type="match status" value="1"/>
</dbReference>
<dbReference type="PANTHER" id="PTHR47178:SF5">
    <property type="entry name" value="FAD-BINDING DOMAIN-CONTAINING PROTEIN"/>
    <property type="match status" value="1"/>
</dbReference>
<dbReference type="PRINTS" id="PR00420">
    <property type="entry name" value="RNGMNOXGNASE"/>
</dbReference>
<dbReference type="RefSeq" id="WP_071037125.1">
    <property type="nucleotide sequence ID" value="NZ_CP017754.1"/>
</dbReference>
<gene>
    <name evidence="6" type="ORF">BKK80_09605</name>
</gene>
<keyword evidence="2" id="KW-0274">FAD</keyword>
<dbReference type="SUPFAM" id="SSF51905">
    <property type="entry name" value="FAD/NAD(P)-binding domain"/>
    <property type="match status" value="1"/>
</dbReference>
<sequence length="408" mass="41987">MKGLHVSIIGAGLGGLCLAQGLQRAGIAFDVFERDARPDSRAQGYRIRIDADGQRALSACLPPGLDVLFRHSCAVAASAGSFFDTGLRPTRGRPAPGWRRTVDEAGAPAGGDLSAHRQTLREILLCGIESRVHFGKSYLRHAPMGQGGLRVAFDDGTALATSVLVGADGVHSPVRAQLAPAAAPEDTGAVCFYGRSAAMPALRRDAGAAGEALCQGTSVIFADGFAAILDPMRFREPLPQLAARLAPGCRLGAVEDYFYWAVIGPRARVGPADAEATPARRFAQVAGLVADWHPALRTVFDQTDPRSIAMLPVRSARQPALWPAGEATLLGDAAHAMSPAGGVGANTALQDAAELAACLAAVAGGYQALPAALGRYEAGMRERAAAALEASAAAAARLAAAMDAADAA</sequence>
<keyword evidence="4" id="KW-0503">Monooxygenase</keyword>
<evidence type="ECO:0000256" key="4">
    <source>
        <dbReference type="ARBA" id="ARBA00023033"/>
    </source>
</evidence>
<evidence type="ECO:0000313" key="6">
    <source>
        <dbReference type="EMBL" id="AOZ06060.1"/>
    </source>
</evidence>
<keyword evidence="7" id="KW-1185">Reference proteome</keyword>
<dbReference type="Proteomes" id="UP000177515">
    <property type="component" value="Chromosome 1"/>
</dbReference>
<accession>A0A1D9I1U8</accession>
<evidence type="ECO:0000256" key="2">
    <source>
        <dbReference type="ARBA" id="ARBA00022827"/>
    </source>
</evidence>
<evidence type="ECO:0000256" key="3">
    <source>
        <dbReference type="ARBA" id="ARBA00023002"/>
    </source>
</evidence>
<dbReference type="EMBL" id="CP017754">
    <property type="protein sequence ID" value="AOZ06060.1"/>
    <property type="molecule type" value="Genomic_DNA"/>
</dbReference>
<protein>
    <recommendedName>
        <fullName evidence="5">FAD-binding domain-containing protein</fullName>
    </recommendedName>
</protein>
<evidence type="ECO:0000256" key="1">
    <source>
        <dbReference type="ARBA" id="ARBA00022630"/>
    </source>
</evidence>
<dbReference type="Pfam" id="PF01494">
    <property type="entry name" value="FAD_binding_3"/>
    <property type="match status" value="1"/>
</dbReference>
<proteinExistence type="predicted"/>
<dbReference type="Gene3D" id="3.50.50.60">
    <property type="entry name" value="FAD/NAD(P)-binding domain"/>
    <property type="match status" value="1"/>
</dbReference>
<evidence type="ECO:0000313" key="7">
    <source>
        <dbReference type="Proteomes" id="UP000177515"/>
    </source>
</evidence>
<reference evidence="6 7" key="1">
    <citation type="submission" date="2016-10" db="EMBL/GenBank/DDBJ databases">
        <title>Complete genome sequences of three Cupriavidus strains isolated from various Malaysian environments.</title>
        <authorList>
            <person name="Abdullah A.A.-A."/>
            <person name="Shafie N.A.H."/>
            <person name="Lau N.S."/>
        </authorList>
    </citation>
    <scope>NUCLEOTIDE SEQUENCE [LARGE SCALE GENOMIC DNA]</scope>
    <source>
        <strain evidence="6 7">USMAA1020</strain>
    </source>
</reference>
<dbReference type="PANTHER" id="PTHR47178">
    <property type="entry name" value="MONOOXYGENASE, FAD-BINDING"/>
    <property type="match status" value="1"/>
</dbReference>
<organism evidence="6 7">
    <name type="scientific">Cupriavidus malaysiensis</name>
    <dbReference type="NCBI Taxonomy" id="367825"/>
    <lineage>
        <taxon>Bacteria</taxon>
        <taxon>Pseudomonadati</taxon>
        <taxon>Pseudomonadota</taxon>
        <taxon>Betaproteobacteria</taxon>
        <taxon>Burkholderiales</taxon>
        <taxon>Burkholderiaceae</taxon>
        <taxon>Cupriavidus</taxon>
    </lineage>
</organism>
<feature type="domain" description="FAD-binding" evidence="5">
    <location>
        <begin position="159"/>
        <end position="390"/>
    </location>
</feature>
<dbReference type="InterPro" id="IPR036188">
    <property type="entry name" value="FAD/NAD-bd_sf"/>
</dbReference>
<dbReference type="InterPro" id="IPR002938">
    <property type="entry name" value="FAD-bd"/>
</dbReference>
<name>A0A1D9I1U8_9BURK</name>
<keyword evidence="3" id="KW-0560">Oxidoreductase</keyword>
<evidence type="ECO:0000259" key="5">
    <source>
        <dbReference type="Pfam" id="PF01494"/>
    </source>
</evidence>
<keyword evidence="1" id="KW-0285">Flavoprotein</keyword>